<gene>
    <name evidence="7" type="ORF">J2W88_002058</name>
    <name evidence="8" type="ORF">J2W93_003341</name>
</gene>
<dbReference type="GO" id="GO:0005737">
    <property type="term" value="C:cytoplasm"/>
    <property type="evidence" value="ECO:0007669"/>
    <property type="project" value="UniProtKB-SubCell"/>
</dbReference>
<evidence type="ECO:0000256" key="3">
    <source>
        <dbReference type="ARBA" id="ARBA00011738"/>
    </source>
</evidence>
<evidence type="ECO:0000313" key="7">
    <source>
        <dbReference type="EMBL" id="MDR6766783.1"/>
    </source>
</evidence>
<evidence type="ECO:0000256" key="1">
    <source>
        <dbReference type="ARBA" id="ARBA00004496"/>
    </source>
</evidence>
<sequence>MTPRSILVVTDFSELGGHALARAALLGAEHRAALQLVYVAQPGEVPPPDVAVRLSQHALQLRQRHQIAVQAVARVDCTVADIARAAAAHDLVVWGTAPQRGLRAWWGAHPALQLLRACQRPVVVVRNAADQSYHSLLVAVDFSQASHRLVELGLALHPRARVELFHAISTANEGKLRYAEVSERAIQIYREQCRRHAQDRMFTLTDSYDARRNRLSSSIGRGDPARQVLVAQQSAGADLIVVGKHPASPWVDWLFESVAQRILREARTDVLVAPHGFQAASRGTAVKRLATDLPVRRVKAGAPRPPSHPNPAALWGGA</sequence>
<dbReference type="EMBL" id="JAVDTL010000003">
    <property type="protein sequence ID" value="MDR6766783.1"/>
    <property type="molecule type" value="Genomic_DNA"/>
</dbReference>
<dbReference type="PANTHER" id="PTHR46268">
    <property type="entry name" value="STRESS RESPONSE PROTEIN NHAX"/>
    <property type="match status" value="1"/>
</dbReference>
<organism evidence="7 10">
    <name type="scientific">Acidovorax delafieldii</name>
    <name type="common">Pseudomonas delafieldii</name>
    <dbReference type="NCBI Taxonomy" id="47920"/>
    <lineage>
        <taxon>Bacteria</taxon>
        <taxon>Pseudomonadati</taxon>
        <taxon>Pseudomonadota</taxon>
        <taxon>Betaproteobacteria</taxon>
        <taxon>Burkholderiales</taxon>
        <taxon>Comamonadaceae</taxon>
        <taxon>Acidovorax</taxon>
    </lineage>
</organism>
<feature type="region of interest" description="Disordered" evidence="5">
    <location>
        <begin position="299"/>
        <end position="318"/>
    </location>
</feature>
<comment type="subcellular location">
    <subcellularLocation>
        <location evidence="1">Cytoplasm</location>
    </subcellularLocation>
</comment>
<dbReference type="Gene3D" id="3.40.50.12370">
    <property type="match status" value="1"/>
</dbReference>
<evidence type="ECO:0000313" key="9">
    <source>
        <dbReference type="Proteomes" id="UP001249076"/>
    </source>
</evidence>
<proteinExistence type="inferred from homology"/>
<dbReference type="Pfam" id="PF00582">
    <property type="entry name" value="Usp"/>
    <property type="match status" value="2"/>
</dbReference>
<evidence type="ECO:0000313" key="10">
    <source>
        <dbReference type="Proteomes" id="UP001253458"/>
    </source>
</evidence>
<dbReference type="CDD" id="cd00293">
    <property type="entry name" value="USP-like"/>
    <property type="match status" value="1"/>
</dbReference>
<evidence type="ECO:0000256" key="5">
    <source>
        <dbReference type="SAM" id="MobiDB-lite"/>
    </source>
</evidence>
<dbReference type="InterPro" id="IPR006015">
    <property type="entry name" value="Universal_stress_UspA"/>
</dbReference>
<keyword evidence="9" id="KW-1185">Reference proteome</keyword>
<comment type="similarity">
    <text evidence="2">Belongs to the universal stress protein A family.</text>
</comment>
<dbReference type="AlphaFoldDB" id="A0AAJ2BVM8"/>
<dbReference type="PRINTS" id="PR01438">
    <property type="entry name" value="UNVRSLSTRESS"/>
</dbReference>
<dbReference type="EMBL" id="JAVDTS010000004">
    <property type="protein sequence ID" value="MDR6838500.1"/>
    <property type="molecule type" value="Genomic_DNA"/>
</dbReference>
<protein>
    <submittedName>
        <fullName evidence="7">Nucleotide-binding universal stress UspA family protein</fullName>
    </submittedName>
</protein>
<reference evidence="7 9" key="1">
    <citation type="submission" date="2023-07" db="EMBL/GenBank/DDBJ databases">
        <title>Sorghum-associated microbial communities from plants grown in Nebraska, USA.</title>
        <authorList>
            <person name="Schachtman D."/>
        </authorList>
    </citation>
    <scope>NUCLEOTIDE SEQUENCE</scope>
    <source>
        <strain evidence="8 9">BE105</strain>
        <strain evidence="7">BE69</strain>
    </source>
</reference>
<comment type="subunit">
    <text evidence="3">Homodimer.</text>
</comment>
<evidence type="ECO:0000256" key="2">
    <source>
        <dbReference type="ARBA" id="ARBA00008791"/>
    </source>
</evidence>
<dbReference type="Proteomes" id="UP001249076">
    <property type="component" value="Unassembled WGS sequence"/>
</dbReference>
<evidence type="ECO:0000313" key="8">
    <source>
        <dbReference type="EMBL" id="MDR6838500.1"/>
    </source>
</evidence>
<name>A0AAJ2BVM8_ACIDE</name>
<feature type="domain" description="UspA" evidence="6">
    <location>
        <begin position="133"/>
        <end position="273"/>
    </location>
</feature>
<keyword evidence="4" id="KW-0963">Cytoplasm</keyword>
<dbReference type="SUPFAM" id="SSF52402">
    <property type="entry name" value="Adenine nucleotide alpha hydrolases-like"/>
    <property type="match status" value="2"/>
</dbReference>
<dbReference type="Proteomes" id="UP001253458">
    <property type="component" value="Unassembled WGS sequence"/>
</dbReference>
<accession>A0AAJ2BVM8</accession>
<dbReference type="PANTHER" id="PTHR46268:SF23">
    <property type="entry name" value="UNIVERSAL STRESS PROTEIN A-RELATED"/>
    <property type="match status" value="1"/>
</dbReference>
<feature type="domain" description="UspA" evidence="6">
    <location>
        <begin position="4"/>
        <end position="126"/>
    </location>
</feature>
<dbReference type="InterPro" id="IPR006016">
    <property type="entry name" value="UspA"/>
</dbReference>
<evidence type="ECO:0000259" key="6">
    <source>
        <dbReference type="Pfam" id="PF00582"/>
    </source>
</evidence>
<dbReference type="RefSeq" id="WP_209819381.1">
    <property type="nucleotide sequence ID" value="NZ_JAVDTL010000003.1"/>
</dbReference>
<comment type="caution">
    <text evidence="7">The sequence shown here is derived from an EMBL/GenBank/DDBJ whole genome shotgun (WGS) entry which is preliminary data.</text>
</comment>
<evidence type="ECO:0000256" key="4">
    <source>
        <dbReference type="ARBA" id="ARBA00022490"/>
    </source>
</evidence>